<gene>
    <name evidence="3" type="primary">capA-1</name>
    <name evidence="3" type="ORF">PPL_11759</name>
</gene>
<dbReference type="GeneID" id="31367227"/>
<feature type="compositionally biased region" description="Low complexity" evidence="1">
    <location>
        <begin position="91"/>
        <end position="105"/>
    </location>
</feature>
<feature type="domain" description="TerD" evidence="2">
    <location>
        <begin position="115"/>
        <end position="299"/>
    </location>
</feature>
<dbReference type="InterPro" id="IPR003325">
    <property type="entry name" value="TerD"/>
</dbReference>
<proteinExistence type="predicted"/>
<dbReference type="EMBL" id="ADBJ01000060">
    <property type="protein sequence ID" value="EFA74728.1"/>
    <property type="molecule type" value="Genomic_DNA"/>
</dbReference>
<evidence type="ECO:0000256" key="1">
    <source>
        <dbReference type="SAM" id="MobiDB-lite"/>
    </source>
</evidence>
<dbReference type="Proteomes" id="UP000001396">
    <property type="component" value="Unassembled WGS sequence"/>
</dbReference>
<dbReference type="CDD" id="cd06974">
    <property type="entry name" value="TerD_like"/>
    <property type="match status" value="1"/>
</dbReference>
<comment type="caution">
    <text evidence="3">The sequence shown here is derived from an EMBL/GenBank/DDBJ whole genome shotgun (WGS) entry which is preliminary data.</text>
</comment>
<organism evidence="3 4">
    <name type="scientific">Heterostelium pallidum (strain ATCC 26659 / Pp 5 / PN500)</name>
    <name type="common">Cellular slime mold</name>
    <name type="synonym">Polysphondylium pallidum</name>
    <dbReference type="NCBI Taxonomy" id="670386"/>
    <lineage>
        <taxon>Eukaryota</taxon>
        <taxon>Amoebozoa</taxon>
        <taxon>Evosea</taxon>
        <taxon>Eumycetozoa</taxon>
        <taxon>Dictyostelia</taxon>
        <taxon>Acytosteliales</taxon>
        <taxon>Acytosteliaceae</taxon>
        <taxon>Heterostelium</taxon>
    </lineage>
</organism>
<dbReference type="InParanoid" id="D3BUE0"/>
<sequence>MYNPPPPTSGVGKANNYYRQPTSTPGIGAPGNPTVPNFAVPQPSMSKYPPAPSPQGQYPPPPPPGGAGQYPPPPPPSAPGAGQYPPPPSAPGQYGAPAPGQYGAPSGPPASGPGISLQKDQTISLSKEDPHLRRVFVGLGWDVNQIPGYPFDLDAVVFMLSPNGMVRSSQDFIFYNNKTSRDSSVTHQGDNLTGYGEGDDETVSVNLQAVSPDVTRLVFAVSIHEADQRRQNFSMVQRAFIRVANHETGRNICRYDLSNEGGYNTAMIVGEVYREGPEWKFIAIGKSFPGGLRYLCQMFGVNLG</sequence>
<name>D3BUE0_HETP5</name>
<feature type="compositionally biased region" description="Pro residues" evidence="1">
    <location>
        <begin position="49"/>
        <end position="90"/>
    </location>
</feature>
<feature type="region of interest" description="Disordered" evidence="1">
    <location>
        <begin position="1"/>
        <end position="117"/>
    </location>
</feature>
<dbReference type="FunCoup" id="D3BUE0">
    <property type="interactions" value="7"/>
</dbReference>
<evidence type="ECO:0000313" key="4">
    <source>
        <dbReference type="Proteomes" id="UP000001396"/>
    </source>
</evidence>
<dbReference type="RefSeq" id="XP_020426862.1">
    <property type="nucleotide sequence ID" value="XM_020582508.1"/>
</dbReference>
<evidence type="ECO:0000313" key="3">
    <source>
        <dbReference type="EMBL" id="EFA74728.1"/>
    </source>
</evidence>
<dbReference type="OMA" id="DQNFVFF"/>
<reference evidence="3 4" key="1">
    <citation type="journal article" date="2011" name="Genome Res.">
        <title>Phylogeny-wide analysis of social amoeba genomes highlights ancient origins for complex intercellular communication.</title>
        <authorList>
            <person name="Heidel A.J."/>
            <person name="Lawal H.M."/>
            <person name="Felder M."/>
            <person name="Schilde C."/>
            <person name="Helps N.R."/>
            <person name="Tunggal B."/>
            <person name="Rivero F."/>
            <person name="John U."/>
            <person name="Schleicher M."/>
            <person name="Eichinger L."/>
            <person name="Platzer M."/>
            <person name="Noegel A.A."/>
            <person name="Schaap P."/>
            <person name="Gloeckner G."/>
        </authorList>
    </citation>
    <scope>NUCLEOTIDE SEQUENCE [LARGE SCALE GENOMIC DNA]</scope>
    <source>
        <strain evidence="4">ATCC 26659 / Pp 5 / PN500</strain>
    </source>
</reference>
<dbReference type="AlphaFoldDB" id="D3BUE0"/>
<dbReference type="PANTHER" id="PTHR32097:SF17">
    <property type="entry name" value="CAMP-BINDING PROTEIN 1-RELATED"/>
    <property type="match status" value="1"/>
</dbReference>
<protein>
    <submittedName>
        <fullName evidence="3">cAMP-binding protein</fullName>
    </submittedName>
</protein>
<dbReference type="Gene3D" id="2.60.60.30">
    <property type="entry name" value="sav2460 like domains"/>
    <property type="match status" value="1"/>
</dbReference>
<dbReference type="Pfam" id="PF02342">
    <property type="entry name" value="TerD"/>
    <property type="match status" value="1"/>
</dbReference>
<dbReference type="PANTHER" id="PTHR32097">
    <property type="entry name" value="CAMP-BINDING PROTEIN 1-RELATED"/>
    <property type="match status" value="1"/>
</dbReference>
<evidence type="ECO:0000259" key="2">
    <source>
        <dbReference type="Pfam" id="PF02342"/>
    </source>
</evidence>
<keyword evidence="4" id="KW-1185">Reference proteome</keyword>
<accession>D3BUE0</accession>
<dbReference type="STRING" id="670386.D3BUE0"/>
<dbReference type="InterPro" id="IPR051324">
    <property type="entry name" value="Stress/Tellurium_Resist"/>
</dbReference>